<name>A0A0E9UMU2_ANGAN</name>
<proteinExistence type="predicted"/>
<organism evidence="1">
    <name type="scientific">Anguilla anguilla</name>
    <name type="common">European freshwater eel</name>
    <name type="synonym">Muraena anguilla</name>
    <dbReference type="NCBI Taxonomy" id="7936"/>
    <lineage>
        <taxon>Eukaryota</taxon>
        <taxon>Metazoa</taxon>
        <taxon>Chordata</taxon>
        <taxon>Craniata</taxon>
        <taxon>Vertebrata</taxon>
        <taxon>Euteleostomi</taxon>
        <taxon>Actinopterygii</taxon>
        <taxon>Neopterygii</taxon>
        <taxon>Teleostei</taxon>
        <taxon>Anguilliformes</taxon>
        <taxon>Anguillidae</taxon>
        <taxon>Anguilla</taxon>
    </lineage>
</organism>
<accession>A0A0E9UMU2</accession>
<dbReference type="EMBL" id="GBXM01041393">
    <property type="protein sequence ID" value="JAH67184.1"/>
    <property type="molecule type" value="Transcribed_RNA"/>
</dbReference>
<dbReference type="AlphaFoldDB" id="A0A0E9UMU2"/>
<sequence>MTIRFKYSFYGSDPVGSH</sequence>
<reference evidence="1" key="1">
    <citation type="submission" date="2014-11" db="EMBL/GenBank/DDBJ databases">
        <authorList>
            <person name="Amaro Gonzalez C."/>
        </authorList>
    </citation>
    <scope>NUCLEOTIDE SEQUENCE</scope>
</reference>
<protein>
    <submittedName>
        <fullName evidence="1">Uncharacterized protein</fullName>
    </submittedName>
</protein>
<evidence type="ECO:0000313" key="1">
    <source>
        <dbReference type="EMBL" id="JAH67184.1"/>
    </source>
</evidence>
<reference evidence="1" key="2">
    <citation type="journal article" date="2015" name="Fish Shellfish Immunol.">
        <title>Early steps in the European eel (Anguilla anguilla)-Vibrio vulnificus interaction in the gills: Role of the RtxA13 toxin.</title>
        <authorList>
            <person name="Callol A."/>
            <person name="Pajuelo D."/>
            <person name="Ebbesson L."/>
            <person name="Teles M."/>
            <person name="MacKenzie S."/>
            <person name="Amaro C."/>
        </authorList>
    </citation>
    <scope>NUCLEOTIDE SEQUENCE</scope>
</reference>